<evidence type="ECO:0000313" key="6">
    <source>
        <dbReference type="Proteomes" id="UP001058974"/>
    </source>
</evidence>
<feature type="domain" description="CBS" evidence="4">
    <location>
        <begin position="95"/>
        <end position="153"/>
    </location>
</feature>
<dbReference type="PANTHER" id="PTHR13780:SF101">
    <property type="entry name" value="SNF1-RELATED PROTEIN KINASE REGULATORY SUBUNIT GAMMA-LIKE PV42A"/>
    <property type="match status" value="1"/>
</dbReference>
<dbReference type="AlphaFoldDB" id="A0A9D4VYH3"/>
<reference evidence="5 6" key="1">
    <citation type="journal article" date="2022" name="Nat. Genet.">
        <title>Improved pea reference genome and pan-genome highlight genomic features and evolutionary characteristics.</title>
        <authorList>
            <person name="Yang T."/>
            <person name="Liu R."/>
            <person name="Luo Y."/>
            <person name="Hu S."/>
            <person name="Wang D."/>
            <person name="Wang C."/>
            <person name="Pandey M.K."/>
            <person name="Ge S."/>
            <person name="Xu Q."/>
            <person name="Li N."/>
            <person name="Li G."/>
            <person name="Huang Y."/>
            <person name="Saxena R.K."/>
            <person name="Ji Y."/>
            <person name="Li M."/>
            <person name="Yan X."/>
            <person name="He Y."/>
            <person name="Liu Y."/>
            <person name="Wang X."/>
            <person name="Xiang C."/>
            <person name="Varshney R.K."/>
            <person name="Ding H."/>
            <person name="Gao S."/>
            <person name="Zong X."/>
        </authorList>
    </citation>
    <scope>NUCLEOTIDE SEQUENCE [LARGE SCALE GENOMIC DNA]</scope>
    <source>
        <strain evidence="5 6">cv. Zhongwan 6</strain>
    </source>
</reference>
<dbReference type="EMBL" id="JAMSHJ010000006">
    <property type="protein sequence ID" value="KAI5392683.1"/>
    <property type="molecule type" value="Genomic_DNA"/>
</dbReference>
<evidence type="ECO:0000256" key="3">
    <source>
        <dbReference type="PROSITE-ProRule" id="PRU00703"/>
    </source>
</evidence>
<evidence type="ECO:0000313" key="5">
    <source>
        <dbReference type="EMBL" id="KAI5392683.1"/>
    </source>
</evidence>
<evidence type="ECO:0000256" key="1">
    <source>
        <dbReference type="ARBA" id="ARBA00022737"/>
    </source>
</evidence>
<keyword evidence="1" id="KW-0677">Repeat</keyword>
<dbReference type="SMART" id="SM00116">
    <property type="entry name" value="CBS"/>
    <property type="match status" value="2"/>
</dbReference>
<dbReference type="Pfam" id="PF00571">
    <property type="entry name" value="CBS"/>
    <property type="match status" value="2"/>
</dbReference>
<dbReference type="InterPro" id="IPR050511">
    <property type="entry name" value="AMPK_gamma/SDS23_families"/>
</dbReference>
<gene>
    <name evidence="5" type="ORF">KIW84_060018</name>
</gene>
<dbReference type="GO" id="GO:0005737">
    <property type="term" value="C:cytoplasm"/>
    <property type="evidence" value="ECO:0007669"/>
    <property type="project" value="TreeGrafter"/>
</dbReference>
<dbReference type="Proteomes" id="UP001058974">
    <property type="component" value="Chromosome 6"/>
</dbReference>
<name>A0A9D4VYH3_PEA</name>
<proteinExistence type="predicted"/>
<evidence type="ECO:0000259" key="4">
    <source>
        <dbReference type="PROSITE" id="PS51371"/>
    </source>
</evidence>
<dbReference type="Gramene" id="Psat06G0001800-T1">
    <property type="protein sequence ID" value="KAI5392683.1"/>
    <property type="gene ID" value="KIW84_060018"/>
</dbReference>
<dbReference type="PANTHER" id="PTHR13780">
    <property type="entry name" value="AMP-ACTIVATED PROTEIN KINASE, GAMMA REGULATORY SUBUNIT"/>
    <property type="match status" value="1"/>
</dbReference>
<feature type="domain" description="CBS" evidence="4">
    <location>
        <begin position="4"/>
        <end position="64"/>
    </location>
</feature>
<protein>
    <recommendedName>
        <fullName evidence="4">CBS domain-containing protein</fullName>
    </recommendedName>
</protein>
<sequence>MGAITERIYAITDRTKLIDAIKCLKASMLNALPIVRASDGRCRKLIGTISATDLRGCYVNTLKSWSEISALAFTEHIATSPLYAAYDIPNDIGNSTRELVTCYADSTMSEVINKAVAKHVHRVWVVDQEGLLICVVSLSDIIRVIRQSMLSDSDA</sequence>
<organism evidence="5 6">
    <name type="scientific">Pisum sativum</name>
    <name type="common">Garden pea</name>
    <name type="synonym">Lathyrus oleraceus</name>
    <dbReference type="NCBI Taxonomy" id="3888"/>
    <lineage>
        <taxon>Eukaryota</taxon>
        <taxon>Viridiplantae</taxon>
        <taxon>Streptophyta</taxon>
        <taxon>Embryophyta</taxon>
        <taxon>Tracheophyta</taxon>
        <taxon>Spermatophyta</taxon>
        <taxon>Magnoliopsida</taxon>
        <taxon>eudicotyledons</taxon>
        <taxon>Gunneridae</taxon>
        <taxon>Pentapetalae</taxon>
        <taxon>rosids</taxon>
        <taxon>fabids</taxon>
        <taxon>Fabales</taxon>
        <taxon>Fabaceae</taxon>
        <taxon>Papilionoideae</taxon>
        <taxon>50 kb inversion clade</taxon>
        <taxon>NPAAA clade</taxon>
        <taxon>Hologalegina</taxon>
        <taxon>IRL clade</taxon>
        <taxon>Fabeae</taxon>
        <taxon>Lathyrus</taxon>
    </lineage>
</organism>
<dbReference type="SUPFAM" id="SSF54631">
    <property type="entry name" value="CBS-domain pair"/>
    <property type="match status" value="1"/>
</dbReference>
<dbReference type="PROSITE" id="PS51371">
    <property type="entry name" value="CBS"/>
    <property type="match status" value="2"/>
</dbReference>
<dbReference type="Gene3D" id="3.10.580.10">
    <property type="entry name" value="CBS-domain"/>
    <property type="match status" value="1"/>
</dbReference>
<evidence type="ECO:0000256" key="2">
    <source>
        <dbReference type="ARBA" id="ARBA00023122"/>
    </source>
</evidence>
<keyword evidence="6" id="KW-1185">Reference proteome</keyword>
<accession>A0A9D4VYH3</accession>
<dbReference type="InterPro" id="IPR046342">
    <property type="entry name" value="CBS_dom_sf"/>
</dbReference>
<dbReference type="GO" id="GO:0005634">
    <property type="term" value="C:nucleus"/>
    <property type="evidence" value="ECO:0007669"/>
    <property type="project" value="TreeGrafter"/>
</dbReference>
<keyword evidence="2 3" id="KW-0129">CBS domain</keyword>
<comment type="caution">
    <text evidence="5">The sequence shown here is derived from an EMBL/GenBank/DDBJ whole genome shotgun (WGS) entry which is preliminary data.</text>
</comment>
<dbReference type="InterPro" id="IPR000644">
    <property type="entry name" value="CBS_dom"/>
</dbReference>